<feature type="domain" description="Glycoside hydrolase family 65 C-terminal" evidence="7">
    <location>
        <begin position="708"/>
        <end position="759"/>
    </location>
</feature>
<feature type="binding site" evidence="5">
    <location>
        <begin position="604"/>
        <end position="605"/>
    </location>
    <ligand>
        <name>substrate</name>
    </ligand>
</feature>
<dbReference type="InterPro" id="IPR012341">
    <property type="entry name" value="6hp_glycosidase-like_sf"/>
</dbReference>
<dbReference type="GO" id="GO:0005975">
    <property type="term" value="P:carbohydrate metabolic process"/>
    <property type="evidence" value="ECO:0007669"/>
    <property type="project" value="InterPro"/>
</dbReference>
<dbReference type="PATRIC" id="fig|93466.3.peg.1127"/>
<dbReference type="KEGG" id="fng:JM64_05320"/>
<protein>
    <submittedName>
        <fullName evidence="9">Kojibiose phosphorylase</fullName>
    </submittedName>
</protein>
<dbReference type="PANTHER" id="PTHR11051">
    <property type="entry name" value="GLYCOSYL HYDROLASE-RELATED"/>
    <property type="match status" value="1"/>
</dbReference>
<dbReference type="InterPro" id="IPR017045">
    <property type="entry name" value="Malt_Pase/Glycosyl_Hdrlase"/>
</dbReference>
<dbReference type="InterPro" id="IPR011013">
    <property type="entry name" value="Gal_mutarotase_sf_dom"/>
</dbReference>
<name>A0A172T353_FERPE</name>
<comment type="similarity">
    <text evidence="1">Belongs to the glycosyl hydrolase 65 family.</text>
</comment>
<dbReference type="Pfam" id="PF03632">
    <property type="entry name" value="Glyco_hydro_65m"/>
    <property type="match status" value="1"/>
</dbReference>
<evidence type="ECO:0000256" key="5">
    <source>
        <dbReference type="PIRSR" id="PIRSR036289-51"/>
    </source>
</evidence>
<keyword evidence="2" id="KW-0328">Glycosyltransferase</keyword>
<evidence type="ECO:0000256" key="1">
    <source>
        <dbReference type="ARBA" id="ARBA00006768"/>
    </source>
</evidence>
<dbReference type="EMBL" id="CP011393">
    <property type="protein sequence ID" value="ANE41448.1"/>
    <property type="molecule type" value="Genomic_DNA"/>
</dbReference>
<feature type="domain" description="Glycoside hydrolase family 65 N-terminal" evidence="8">
    <location>
        <begin position="12"/>
        <end position="252"/>
    </location>
</feature>
<dbReference type="PANTHER" id="PTHR11051:SF8">
    <property type="entry name" value="PROTEIN-GLUCOSYLGALACTOSYLHYDROXYLYSINE GLUCOSIDASE"/>
    <property type="match status" value="1"/>
</dbReference>
<feature type="binding site" evidence="5">
    <location>
        <begin position="351"/>
        <end position="352"/>
    </location>
    <ligand>
        <name>substrate</name>
    </ligand>
</feature>
<evidence type="ECO:0000256" key="3">
    <source>
        <dbReference type="ARBA" id="ARBA00022679"/>
    </source>
</evidence>
<evidence type="ECO:0000259" key="6">
    <source>
        <dbReference type="Pfam" id="PF03632"/>
    </source>
</evidence>
<dbReference type="InterPro" id="IPR037018">
    <property type="entry name" value="GH65_N"/>
</dbReference>
<dbReference type="GO" id="GO:0004553">
    <property type="term" value="F:hydrolase activity, hydrolyzing O-glycosyl compounds"/>
    <property type="evidence" value="ECO:0007669"/>
    <property type="project" value="TreeGrafter"/>
</dbReference>
<feature type="active site" description="Proton donor" evidence="4">
    <location>
        <position position="491"/>
    </location>
</feature>
<dbReference type="GO" id="GO:0030246">
    <property type="term" value="F:carbohydrate binding"/>
    <property type="evidence" value="ECO:0007669"/>
    <property type="project" value="InterPro"/>
</dbReference>
<evidence type="ECO:0000259" key="7">
    <source>
        <dbReference type="Pfam" id="PF03633"/>
    </source>
</evidence>
<evidence type="ECO:0000313" key="10">
    <source>
        <dbReference type="Proteomes" id="UP000077096"/>
    </source>
</evidence>
<dbReference type="PIRSF" id="PIRSF036289">
    <property type="entry name" value="Glycosyl_hydrolase_malt_phosph"/>
    <property type="match status" value="1"/>
</dbReference>
<dbReference type="AlphaFoldDB" id="A0A172T353"/>
<reference evidence="9 10" key="1">
    <citation type="submission" date="2014-08" db="EMBL/GenBank/DDBJ databases">
        <title>Fervidobacterium pennivorans DYC genome.</title>
        <authorList>
            <person name="Wushke S."/>
        </authorList>
    </citation>
    <scope>NUCLEOTIDE SEQUENCE [LARGE SCALE GENOMIC DNA]</scope>
    <source>
        <strain evidence="9 10">DYC</strain>
    </source>
</reference>
<sequence>MEGKVVWTVERKEYHPVENLVYETIFTLANGYLSLRGREEFSNLTMKGTYVAGIFDKYLAQVTELVNLPDPLGFKIYLDNKELNLDYLPLTKYYRYLDMKQGILNSLYEFNAEGKIIRIESKRFVSRPNIHRFGVQYTITPVNFSGKIVVENCIDTTTYNGYLDPYNKIQHYRVLKVEDLKPGVSASVKTHDKGHIIVLANAILAKDKHGENVLRYRKFRQIGDIPQEGYTIFLTEGQQVVIEKYGVVYTSRDLESEKLKAKDVVDFVREKVKNELNNFIRTGFESELKAHTEHMESVWKRMDILIDGDELAQQGIRFNLFHLYACAPDDPRVSIGARGLHGEGYKGHVFWDTEIFMFPFFLYTLPEYAKNLLLYRYNTLDGARKNAQMNGYKGAQFPWESADDGLEVTPKWGEDYLGNPVRIWTGDEEFHINADIAVALVHYHSVTGDDQFMVDYGVEVLLETGRFWASRLEYNEIKDRYEIRRVIGPDEFHEHVDNNVYTNYLAKWNLEKAVEYYEWLSEKDPLKLEKLKTILGITEKEVRSWKTLAEKVYIPRKEGEELIEQFEGYFGLKEYEITEWDENGLPKWPKGLDLTKLGETKLIKQPDVVMLMLVLPEEFTEEEMKVNYEYYEKRTMHKSSLSPSMYSIMGLKVGDTHNAYKYFMKTLLVDLEDNQGNTNNGFHAASAGGAWQCVVYGFGGMTLESDKLLNFSPWLPEKWQSVNFKINYRGIPLDVLIKKDSIQITSPSEVEIKIKGERKIVKPGENIFRL</sequence>
<dbReference type="GO" id="GO:0016757">
    <property type="term" value="F:glycosyltransferase activity"/>
    <property type="evidence" value="ECO:0007669"/>
    <property type="project" value="UniProtKB-KW"/>
</dbReference>
<dbReference type="SUPFAM" id="SSF74650">
    <property type="entry name" value="Galactose mutarotase-like"/>
    <property type="match status" value="1"/>
</dbReference>
<dbReference type="Gene3D" id="1.50.10.10">
    <property type="match status" value="1"/>
</dbReference>
<organism evidence="9 10">
    <name type="scientific">Fervidobacterium pennivorans</name>
    <dbReference type="NCBI Taxonomy" id="93466"/>
    <lineage>
        <taxon>Bacteria</taxon>
        <taxon>Thermotogati</taxon>
        <taxon>Thermotogota</taxon>
        <taxon>Thermotogae</taxon>
        <taxon>Thermotogales</taxon>
        <taxon>Fervidobacteriaceae</taxon>
        <taxon>Fervidobacterium</taxon>
    </lineage>
</organism>
<dbReference type="InterPro" id="IPR005194">
    <property type="entry name" value="Glyco_hydro_65_C"/>
</dbReference>
<dbReference type="Pfam" id="PF03636">
    <property type="entry name" value="Glyco_hydro_65N"/>
    <property type="match status" value="1"/>
</dbReference>
<proteinExistence type="inferred from homology"/>
<dbReference type="OrthoDB" id="9758855at2"/>
<gene>
    <name evidence="9" type="ORF">JM64_05320</name>
</gene>
<accession>A0A172T353</accession>
<evidence type="ECO:0000256" key="4">
    <source>
        <dbReference type="PIRSR" id="PIRSR036289-50"/>
    </source>
</evidence>
<dbReference type="SUPFAM" id="SSF48208">
    <property type="entry name" value="Six-hairpin glycosidases"/>
    <property type="match status" value="1"/>
</dbReference>
<dbReference type="InterPro" id="IPR008928">
    <property type="entry name" value="6-hairpin_glycosidase_sf"/>
</dbReference>
<feature type="domain" description="Glycoside hydrolase family 65 central catalytic" evidence="6">
    <location>
        <begin position="317"/>
        <end position="692"/>
    </location>
</feature>
<dbReference type="Pfam" id="PF03633">
    <property type="entry name" value="Glyco_hydro_65C"/>
    <property type="match status" value="1"/>
</dbReference>
<dbReference type="Gene3D" id="2.60.420.10">
    <property type="entry name" value="Maltose phosphorylase, domain 3"/>
    <property type="match status" value="1"/>
</dbReference>
<evidence type="ECO:0000313" key="9">
    <source>
        <dbReference type="EMBL" id="ANE41448.1"/>
    </source>
</evidence>
<evidence type="ECO:0000256" key="2">
    <source>
        <dbReference type="ARBA" id="ARBA00022676"/>
    </source>
</evidence>
<keyword evidence="3" id="KW-0808">Transferase</keyword>
<dbReference type="InterPro" id="IPR005195">
    <property type="entry name" value="Glyco_hydro_65_M"/>
</dbReference>
<dbReference type="InterPro" id="IPR005196">
    <property type="entry name" value="Glyco_hydro_65_N"/>
</dbReference>
<dbReference type="Gene3D" id="2.70.98.40">
    <property type="entry name" value="Glycoside hydrolase, family 65, N-terminal domain"/>
    <property type="match status" value="1"/>
</dbReference>
<evidence type="ECO:0000259" key="8">
    <source>
        <dbReference type="Pfam" id="PF03636"/>
    </source>
</evidence>
<dbReference type="Proteomes" id="UP000077096">
    <property type="component" value="Chromosome"/>
</dbReference>